<dbReference type="GO" id="GO:0030154">
    <property type="term" value="P:cell differentiation"/>
    <property type="evidence" value="ECO:0007669"/>
    <property type="project" value="UniProtKB-UniRule"/>
</dbReference>
<keyword evidence="5 9" id="KW-0765">Sulfation</keyword>
<dbReference type="AlphaFoldDB" id="A0A068TXN6"/>
<dbReference type="PANTHER" id="PTHR33285:SF55">
    <property type="entry name" value="PHYTOSULFOKINES 3"/>
    <property type="match status" value="1"/>
</dbReference>
<keyword evidence="4 9" id="KW-0964">Secreted</keyword>
<keyword evidence="6 9" id="KW-0732">Signal</keyword>
<gene>
    <name evidence="10" type="ORF">GSCOC_T00034507001</name>
</gene>
<evidence type="ECO:0000256" key="9">
    <source>
        <dbReference type="RuleBase" id="RU368031"/>
    </source>
</evidence>
<evidence type="ECO:0000256" key="6">
    <source>
        <dbReference type="ARBA" id="ARBA00022729"/>
    </source>
</evidence>
<evidence type="ECO:0000256" key="3">
    <source>
        <dbReference type="ARBA" id="ARBA00022473"/>
    </source>
</evidence>
<comment type="similarity">
    <text evidence="2 9">Belongs to the phytosulfokine family.</text>
</comment>
<comment type="PTM">
    <text evidence="9">Sulfation is important for activity and for the binding to a putative membrane receptor.</text>
</comment>
<organism evidence="10 11">
    <name type="scientific">Coffea canephora</name>
    <name type="common">Robusta coffee</name>
    <dbReference type="NCBI Taxonomy" id="49390"/>
    <lineage>
        <taxon>Eukaryota</taxon>
        <taxon>Viridiplantae</taxon>
        <taxon>Streptophyta</taxon>
        <taxon>Embryophyta</taxon>
        <taxon>Tracheophyta</taxon>
        <taxon>Spermatophyta</taxon>
        <taxon>Magnoliopsida</taxon>
        <taxon>eudicotyledons</taxon>
        <taxon>Gunneridae</taxon>
        <taxon>Pentapetalae</taxon>
        <taxon>asterids</taxon>
        <taxon>lamiids</taxon>
        <taxon>Gentianales</taxon>
        <taxon>Rubiaceae</taxon>
        <taxon>Ixoroideae</taxon>
        <taxon>Gardenieae complex</taxon>
        <taxon>Bertiereae - Coffeeae clade</taxon>
        <taxon>Coffeeae</taxon>
        <taxon>Coffea</taxon>
    </lineage>
</organism>
<dbReference type="InParanoid" id="A0A068TXN6"/>
<accession>A0A068TXN6</accession>
<proteinExistence type="inferred from homology"/>
<dbReference type="OrthoDB" id="1858282at2759"/>
<evidence type="ECO:0000256" key="2">
    <source>
        <dbReference type="ARBA" id="ARBA00010781"/>
    </source>
</evidence>
<evidence type="ECO:0000256" key="4">
    <source>
        <dbReference type="ARBA" id="ARBA00022525"/>
    </source>
</evidence>
<comment type="subcellular location">
    <subcellularLocation>
        <location evidence="1 9">Secreted</location>
    </subcellularLocation>
</comment>
<feature type="signal peptide" evidence="9">
    <location>
        <begin position="1"/>
        <end position="24"/>
    </location>
</feature>
<dbReference type="GO" id="GO:0005576">
    <property type="term" value="C:extracellular region"/>
    <property type="evidence" value="ECO:0007669"/>
    <property type="project" value="UniProtKB-SubCell"/>
</dbReference>
<feature type="chain" id="PRO_5031590476" description="Phytosulfokine" evidence="9">
    <location>
        <begin position="25"/>
        <end position="79"/>
    </location>
</feature>
<evidence type="ECO:0000256" key="8">
    <source>
        <dbReference type="ARBA" id="ARBA00023030"/>
    </source>
</evidence>
<dbReference type="PANTHER" id="PTHR33285">
    <property type="entry name" value="PHYTOSULFOKINES 3"/>
    <property type="match status" value="1"/>
</dbReference>
<evidence type="ECO:0000313" key="10">
    <source>
        <dbReference type="EMBL" id="CDP01021.1"/>
    </source>
</evidence>
<reference evidence="11" key="1">
    <citation type="journal article" date="2014" name="Science">
        <title>The coffee genome provides insight into the convergent evolution of caffeine biosynthesis.</title>
        <authorList>
            <person name="Denoeud F."/>
            <person name="Carretero-Paulet L."/>
            <person name="Dereeper A."/>
            <person name="Droc G."/>
            <person name="Guyot R."/>
            <person name="Pietrella M."/>
            <person name="Zheng C."/>
            <person name="Alberti A."/>
            <person name="Anthony F."/>
            <person name="Aprea G."/>
            <person name="Aury J.M."/>
            <person name="Bento P."/>
            <person name="Bernard M."/>
            <person name="Bocs S."/>
            <person name="Campa C."/>
            <person name="Cenci A."/>
            <person name="Combes M.C."/>
            <person name="Crouzillat D."/>
            <person name="Da Silva C."/>
            <person name="Daddiego L."/>
            <person name="De Bellis F."/>
            <person name="Dussert S."/>
            <person name="Garsmeur O."/>
            <person name="Gayraud T."/>
            <person name="Guignon V."/>
            <person name="Jahn K."/>
            <person name="Jamilloux V."/>
            <person name="Joet T."/>
            <person name="Labadie K."/>
            <person name="Lan T."/>
            <person name="Leclercq J."/>
            <person name="Lepelley M."/>
            <person name="Leroy T."/>
            <person name="Li L.T."/>
            <person name="Librado P."/>
            <person name="Lopez L."/>
            <person name="Munoz A."/>
            <person name="Noel B."/>
            <person name="Pallavicini A."/>
            <person name="Perrotta G."/>
            <person name="Poncet V."/>
            <person name="Pot D."/>
            <person name="Priyono X."/>
            <person name="Rigoreau M."/>
            <person name="Rouard M."/>
            <person name="Rozas J."/>
            <person name="Tranchant-Dubreuil C."/>
            <person name="VanBuren R."/>
            <person name="Zhang Q."/>
            <person name="Andrade A.C."/>
            <person name="Argout X."/>
            <person name="Bertrand B."/>
            <person name="de Kochko A."/>
            <person name="Graziosi G."/>
            <person name="Henry R.J."/>
            <person name="Jayarama X."/>
            <person name="Ming R."/>
            <person name="Nagai C."/>
            <person name="Rounsley S."/>
            <person name="Sankoff D."/>
            <person name="Giuliano G."/>
            <person name="Albert V.A."/>
            <person name="Wincker P."/>
            <person name="Lashermes P."/>
        </authorList>
    </citation>
    <scope>NUCLEOTIDE SEQUENCE [LARGE SCALE GENOMIC DNA]</scope>
    <source>
        <strain evidence="11">cv. DH200-94</strain>
    </source>
</reference>
<dbReference type="PhylomeDB" id="A0A068TXN6"/>
<dbReference type="Proteomes" id="UP000295252">
    <property type="component" value="Chromosome II"/>
</dbReference>
<dbReference type="GO" id="GO:0008283">
    <property type="term" value="P:cell population proliferation"/>
    <property type="evidence" value="ECO:0007669"/>
    <property type="project" value="UniProtKB-UniRule"/>
</dbReference>
<dbReference type="EMBL" id="HG739090">
    <property type="protein sequence ID" value="CDP01021.1"/>
    <property type="molecule type" value="Genomic_DNA"/>
</dbReference>
<keyword evidence="3 9" id="KW-0217">Developmental protein</keyword>
<evidence type="ECO:0000256" key="5">
    <source>
        <dbReference type="ARBA" id="ARBA00022641"/>
    </source>
</evidence>
<evidence type="ECO:0000313" key="11">
    <source>
        <dbReference type="Proteomes" id="UP000295252"/>
    </source>
</evidence>
<comment type="PTM">
    <text evidence="9">PSK-alpha is produced by endopeptidase digestion. PSK-beta is produced from PSK-alpha by exopeptidase digestion.</text>
</comment>
<protein>
    <recommendedName>
        <fullName evidence="9">Phytosulfokine</fullName>
    </recommendedName>
    <component>
        <recommendedName>
            <fullName evidence="9">Phytosulfokine-alpha</fullName>
            <shortName evidence="9">PSK-alpha</shortName>
            <shortName evidence="9">Phytosulfokine-a</shortName>
        </recommendedName>
    </component>
    <component>
        <recommendedName>
            <fullName evidence="9">Phytosulfokine-beta</fullName>
            <shortName evidence="9">PSK-beta</shortName>
            <shortName evidence="9">Phytosulfokine-b</shortName>
        </recommendedName>
    </component>
</protein>
<dbReference type="GO" id="GO:0008083">
    <property type="term" value="F:growth factor activity"/>
    <property type="evidence" value="ECO:0007669"/>
    <property type="project" value="UniProtKB-UniRule"/>
</dbReference>
<sequence>MSKQNAVFIVAILLLLTVTCTARGDPSLLKARKENPEAEKFVGVEGASCQGAEDEEECLMQKSSVAHLDYIYTNDSHGR</sequence>
<comment type="function">
    <text evidence="9">Promotes plant cell differentiation, organogenesis and somatic embryogenesis as well as cell proliferation.</text>
</comment>
<dbReference type="InterPro" id="IPR009438">
    <property type="entry name" value="Phytosulfokine"/>
</dbReference>
<evidence type="ECO:0000256" key="1">
    <source>
        <dbReference type="ARBA" id="ARBA00004613"/>
    </source>
</evidence>
<keyword evidence="11" id="KW-1185">Reference proteome</keyword>
<dbReference type="Pfam" id="PF06404">
    <property type="entry name" value="PSK"/>
    <property type="match status" value="1"/>
</dbReference>
<name>A0A068TXN6_COFCA</name>
<keyword evidence="8 9" id="KW-0339">Growth factor</keyword>
<evidence type="ECO:0000256" key="7">
    <source>
        <dbReference type="ARBA" id="ARBA00022782"/>
    </source>
</evidence>
<keyword evidence="7 9" id="KW-0221">Differentiation</keyword>
<dbReference type="Gramene" id="CDP01021">
    <property type="protein sequence ID" value="CDP01021"/>
    <property type="gene ID" value="GSCOC_T00034507001"/>
</dbReference>